<feature type="chain" id="PRO_5016401503" evidence="1">
    <location>
        <begin position="24"/>
        <end position="147"/>
    </location>
</feature>
<dbReference type="Proteomes" id="UP000245708">
    <property type="component" value="Unassembled WGS sequence"/>
</dbReference>
<comment type="caution">
    <text evidence="2">The sequence shown here is derived from an EMBL/GenBank/DDBJ whole genome shotgun (WGS) entry which is preliminary data.</text>
</comment>
<sequence>MTAWTTFFAAALGVWAMTTDAMARSPERPLVLVECRLGPTTDDALCRAMIRAISDLATSGAIVRQADDSATLGPSDLGVTFVLDSRDAMGISGHLEWRAGPDEARHSGPVLRLDVVDAVLSPAMYPNFARSLLQVDPDLSARLRSSF</sequence>
<reference evidence="2 3" key="1">
    <citation type="submission" date="2018-05" db="EMBL/GenBank/DDBJ databases">
        <title>Genomic Encyclopedia of Type Strains, Phase IV (KMG-IV): sequencing the most valuable type-strain genomes for metagenomic binning, comparative biology and taxonomic classification.</title>
        <authorList>
            <person name="Goeker M."/>
        </authorList>
    </citation>
    <scope>NUCLEOTIDE SEQUENCE [LARGE SCALE GENOMIC DNA]</scope>
    <source>
        <strain evidence="2 3">DSM 16097</strain>
    </source>
</reference>
<dbReference type="RefSeq" id="WP_109670970.1">
    <property type="nucleotide sequence ID" value="NZ_QGGW01000016.1"/>
</dbReference>
<evidence type="ECO:0000256" key="1">
    <source>
        <dbReference type="SAM" id="SignalP"/>
    </source>
</evidence>
<name>A0A316G3V2_9RHOB</name>
<dbReference type="OrthoDB" id="7872834at2"/>
<accession>A0A316G3V2</accession>
<dbReference type="AlphaFoldDB" id="A0A316G3V2"/>
<feature type="signal peptide" evidence="1">
    <location>
        <begin position="1"/>
        <end position="23"/>
    </location>
</feature>
<protein>
    <submittedName>
        <fullName evidence="2">Uncharacterized protein</fullName>
    </submittedName>
</protein>
<evidence type="ECO:0000313" key="2">
    <source>
        <dbReference type="EMBL" id="PWK55569.1"/>
    </source>
</evidence>
<proteinExistence type="predicted"/>
<dbReference type="EMBL" id="QGGW01000016">
    <property type="protein sequence ID" value="PWK55569.1"/>
    <property type="molecule type" value="Genomic_DNA"/>
</dbReference>
<evidence type="ECO:0000313" key="3">
    <source>
        <dbReference type="Proteomes" id="UP000245708"/>
    </source>
</evidence>
<organism evidence="2 3">
    <name type="scientific">Roseicyclus mahoneyensis</name>
    <dbReference type="NCBI Taxonomy" id="164332"/>
    <lineage>
        <taxon>Bacteria</taxon>
        <taxon>Pseudomonadati</taxon>
        <taxon>Pseudomonadota</taxon>
        <taxon>Alphaproteobacteria</taxon>
        <taxon>Rhodobacterales</taxon>
        <taxon>Roseobacteraceae</taxon>
        <taxon>Roseicyclus</taxon>
    </lineage>
</organism>
<keyword evidence="3" id="KW-1185">Reference proteome</keyword>
<keyword evidence="1" id="KW-0732">Signal</keyword>
<gene>
    <name evidence="2" type="ORF">C7455_1162</name>
</gene>